<sequence length="97" mass="10620">MHFHYITDLSMTPNFSPLFSKLFASAYRSAFDSISNHPPAQDSTNIGGQSLALKGGAAGTLLFLLAFIIYVFLKRCDCTMIFKVRPGDASSRPVEEA</sequence>
<dbReference type="AlphaFoldDB" id="A0A8X7YDK7"/>
<dbReference type="EMBL" id="JAAWWB010000029">
    <property type="protein sequence ID" value="KAG6746673.1"/>
    <property type="molecule type" value="Genomic_DNA"/>
</dbReference>
<dbReference type="Proteomes" id="UP000886885">
    <property type="component" value="Chromosome 15A"/>
</dbReference>
<evidence type="ECO:0000256" key="1">
    <source>
        <dbReference type="SAM" id="Phobius"/>
    </source>
</evidence>
<protein>
    <submittedName>
        <fullName evidence="2">Uncharacterized protein</fullName>
    </submittedName>
</protein>
<proteinExistence type="predicted"/>
<keyword evidence="1" id="KW-1133">Transmembrane helix</keyword>
<keyword evidence="3" id="KW-1185">Reference proteome</keyword>
<organism evidence="2 3">
    <name type="scientific">Populus tomentosa</name>
    <name type="common">Chinese white poplar</name>
    <dbReference type="NCBI Taxonomy" id="118781"/>
    <lineage>
        <taxon>Eukaryota</taxon>
        <taxon>Viridiplantae</taxon>
        <taxon>Streptophyta</taxon>
        <taxon>Embryophyta</taxon>
        <taxon>Tracheophyta</taxon>
        <taxon>Spermatophyta</taxon>
        <taxon>Magnoliopsida</taxon>
        <taxon>eudicotyledons</taxon>
        <taxon>Gunneridae</taxon>
        <taxon>Pentapetalae</taxon>
        <taxon>rosids</taxon>
        <taxon>fabids</taxon>
        <taxon>Malpighiales</taxon>
        <taxon>Salicaceae</taxon>
        <taxon>Saliceae</taxon>
        <taxon>Populus</taxon>
    </lineage>
</organism>
<feature type="transmembrane region" description="Helical" evidence="1">
    <location>
        <begin position="51"/>
        <end position="73"/>
    </location>
</feature>
<name>A0A8X7YDK7_POPTO</name>
<keyword evidence="1" id="KW-0472">Membrane</keyword>
<comment type="caution">
    <text evidence="2">The sequence shown here is derived from an EMBL/GenBank/DDBJ whole genome shotgun (WGS) entry which is preliminary data.</text>
</comment>
<gene>
    <name evidence="2" type="ORF">POTOM_049035</name>
</gene>
<evidence type="ECO:0000313" key="3">
    <source>
        <dbReference type="Proteomes" id="UP000886885"/>
    </source>
</evidence>
<accession>A0A8X7YDK7</accession>
<keyword evidence="1" id="KW-0812">Transmembrane</keyword>
<reference evidence="2" key="1">
    <citation type="journal article" date="2020" name="bioRxiv">
        <title>Hybrid origin of Populus tomentosa Carr. identified through genome sequencing and phylogenomic analysis.</title>
        <authorList>
            <person name="An X."/>
            <person name="Gao K."/>
            <person name="Chen Z."/>
            <person name="Li J."/>
            <person name="Yang X."/>
            <person name="Yang X."/>
            <person name="Zhou J."/>
            <person name="Guo T."/>
            <person name="Zhao T."/>
            <person name="Huang S."/>
            <person name="Miao D."/>
            <person name="Khan W.U."/>
            <person name="Rao P."/>
            <person name="Ye M."/>
            <person name="Lei B."/>
            <person name="Liao W."/>
            <person name="Wang J."/>
            <person name="Ji L."/>
            <person name="Li Y."/>
            <person name="Guo B."/>
            <person name="Mustafa N.S."/>
            <person name="Li S."/>
            <person name="Yun Q."/>
            <person name="Keller S.R."/>
            <person name="Mao J."/>
            <person name="Zhang R."/>
            <person name="Strauss S.H."/>
        </authorList>
    </citation>
    <scope>NUCLEOTIDE SEQUENCE</scope>
    <source>
        <strain evidence="2">GM15</strain>
        <tissue evidence="2">Leaf</tissue>
    </source>
</reference>
<evidence type="ECO:0000313" key="2">
    <source>
        <dbReference type="EMBL" id="KAG6746673.1"/>
    </source>
</evidence>